<evidence type="ECO:0000256" key="4">
    <source>
        <dbReference type="ARBA" id="ARBA00023315"/>
    </source>
</evidence>
<dbReference type="Pfam" id="PF02458">
    <property type="entry name" value="Transferase"/>
    <property type="match status" value="1"/>
</dbReference>
<keyword evidence="6" id="KW-1185">Reference proteome</keyword>
<dbReference type="SMR" id="A0A194VT09"/>
<dbReference type="PANTHER" id="PTHR31896">
    <property type="entry name" value="FAMILY REGULATORY PROTEIN, PUTATIVE (AFU_ORTHOLOGUE AFUA_3G14730)-RELATED"/>
    <property type="match status" value="1"/>
</dbReference>
<evidence type="ECO:0000313" key="5">
    <source>
        <dbReference type="EMBL" id="KUI67063.1"/>
    </source>
</evidence>
<keyword evidence="4" id="KW-0012">Acyltransferase</keyword>
<proteinExistence type="inferred from homology"/>
<dbReference type="GO" id="GO:0016746">
    <property type="term" value="F:acyltransferase activity"/>
    <property type="evidence" value="ECO:0007669"/>
    <property type="project" value="UniProtKB-KW"/>
</dbReference>
<dbReference type="InterPro" id="IPR023213">
    <property type="entry name" value="CAT-like_dom_sf"/>
</dbReference>
<gene>
    <name evidence="5" type="ORF">VM1G_02827</name>
</gene>
<evidence type="ECO:0000256" key="3">
    <source>
        <dbReference type="ARBA" id="ARBA00022679"/>
    </source>
</evidence>
<reference evidence="5" key="1">
    <citation type="submission" date="2014-12" db="EMBL/GenBank/DDBJ databases">
        <title>Genome Sequence of Valsa Canker Pathogens Uncovers a Specific Adaption of Colonization on Woody Bark.</title>
        <authorList>
            <person name="Yin Z."/>
            <person name="Liu H."/>
            <person name="Gao X."/>
            <person name="Li Z."/>
            <person name="Song N."/>
            <person name="Ke X."/>
            <person name="Dai Q."/>
            <person name="Wu Y."/>
            <person name="Sun Y."/>
            <person name="Xu J.-R."/>
            <person name="Kang Z.K."/>
            <person name="Wang L."/>
            <person name="Huang L."/>
        </authorList>
    </citation>
    <scope>NUCLEOTIDE SEQUENCE [LARGE SCALE GENOMIC DNA]</scope>
    <source>
        <strain evidence="5">03-8</strain>
    </source>
</reference>
<protein>
    <recommendedName>
        <fullName evidence="7">Acetyltransferase BOT5</fullName>
    </recommendedName>
</protein>
<evidence type="ECO:0000256" key="1">
    <source>
        <dbReference type="ARBA" id="ARBA00005179"/>
    </source>
</evidence>
<sequence>MGNIRKRLRWPKSSLGPSELEVDDVYPLHMLDDTKGCRGFFLAWTLRFNDVLDARPLHESLSRLLEIGHWRKLGGRLRMNANGRLEYHVPKQFTSKRPAIAFSCDTSSSQMSIDEHPVASRLPRAMAEPFLQPASMHFRTFAARPDVPSSINEMIANDAPQLSLHVTSFNNATLVGISFPHTLMDAMGFETLLRSWSLVLAGREDEVPPILGARDDVLWASGAKYTGQNGEEDFILGRKILRGVSKLKFLLRLAWENFWNPDAETSILYLSNSAIAQLRHQAMRSIAVESKGELDKNNFISDGDILKAWVTQIIASSEPRPRPITILNAINARFRLASKLQAPGQGVYVQNMILVSFTCLSPQVARGPLGAVAAESRRQLAEQTTEQQMTMSLRLMRQKFESGQQPGFLAGATDSIPFVFNDLTKINIIGAADFKPAVLRQGDVAESRNNPIGTMVYHHFQNLNHIAFKVNFVR</sequence>
<comment type="pathway">
    <text evidence="1">Secondary metabolite biosynthesis.</text>
</comment>
<dbReference type="Gene3D" id="3.30.559.10">
    <property type="entry name" value="Chloramphenicol acetyltransferase-like domain"/>
    <property type="match status" value="2"/>
</dbReference>
<evidence type="ECO:0000313" key="6">
    <source>
        <dbReference type="Proteomes" id="UP000078559"/>
    </source>
</evidence>
<evidence type="ECO:0000256" key="2">
    <source>
        <dbReference type="ARBA" id="ARBA00009861"/>
    </source>
</evidence>
<keyword evidence="3" id="KW-0808">Transferase</keyword>
<name>A0A194VT09_CYTMA</name>
<comment type="similarity">
    <text evidence="2">Belongs to the plant acyltransferase family.</text>
</comment>
<dbReference type="AlphaFoldDB" id="A0A194VT09"/>
<evidence type="ECO:0008006" key="7">
    <source>
        <dbReference type="Google" id="ProtNLM"/>
    </source>
</evidence>
<dbReference type="OrthoDB" id="21502at2759"/>
<organism evidence="5 6">
    <name type="scientific">Cytospora mali</name>
    <name type="common">Apple Valsa canker fungus</name>
    <name type="synonym">Valsa mali</name>
    <dbReference type="NCBI Taxonomy" id="578113"/>
    <lineage>
        <taxon>Eukaryota</taxon>
        <taxon>Fungi</taxon>
        <taxon>Dikarya</taxon>
        <taxon>Ascomycota</taxon>
        <taxon>Pezizomycotina</taxon>
        <taxon>Sordariomycetes</taxon>
        <taxon>Sordariomycetidae</taxon>
        <taxon>Diaporthales</taxon>
        <taxon>Cytosporaceae</taxon>
        <taxon>Cytospora</taxon>
    </lineage>
</organism>
<accession>A0A194VT09</accession>
<dbReference type="EMBL" id="CM003100">
    <property type="protein sequence ID" value="KUI67063.1"/>
    <property type="molecule type" value="Genomic_DNA"/>
</dbReference>
<dbReference type="Proteomes" id="UP000078559">
    <property type="component" value="Chromosome 3"/>
</dbReference>
<dbReference type="PANTHER" id="PTHR31896:SF69">
    <property type="entry name" value="FAMILY REGULATORY PROTEIN, PUTATIVE (AFU_ORTHOLOGUE AFUA_3G14730)-RELATED"/>
    <property type="match status" value="1"/>
</dbReference>
<dbReference type="InterPro" id="IPR051283">
    <property type="entry name" value="Sec_Metabolite_Acyltrans"/>
</dbReference>